<protein>
    <submittedName>
        <fullName evidence="4">Uncharacterized protein</fullName>
    </submittedName>
</protein>
<evidence type="ECO:0000256" key="1">
    <source>
        <dbReference type="ARBA" id="ARBA00004370"/>
    </source>
</evidence>
<dbReference type="AlphaFoldDB" id="A0ABC8JW20"/>
<keyword evidence="3" id="KW-0472">Membrane</keyword>
<reference evidence="4 5" key="1">
    <citation type="submission" date="2022-03" db="EMBL/GenBank/DDBJ databases">
        <authorList>
            <person name="Macdonald S."/>
            <person name="Ahmed S."/>
            <person name="Newling K."/>
        </authorList>
    </citation>
    <scope>NUCLEOTIDE SEQUENCE [LARGE SCALE GENOMIC DNA]</scope>
</reference>
<sequence length="147" mass="16596">METKTLPLTDLLDDTRTRSKAALTYKRGRWPSRRPDCMALFCSESNYIFPRVRVRVGPVRSTRRVVFTRVYLPKVSDASQSFRGGTSGVYRQHTYSGIKEVLTMAYKEGGVRGLYRGIGEACDKKDMLIKSTTQITTLLCGGKSHHV</sequence>
<keyword evidence="2" id="KW-0812">Transmembrane</keyword>
<dbReference type="Proteomes" id="UP001642260">
    <property type="component" value="Unassembled WGS sequence"/>
</dbReference>
<keyword evidence="5" id="KW-1185">Reference proteome</keyword>
<name>A0ABC8JW20_ERUVS</name>
<proteinExistence type="predicted"/>
<dbReference type="GO" id="GO:0016020">
    <property type="term" value="C:membrane"/>
    <property type="evidence" value="ECO:0007669"/>
    <property type="project" value="UniProtKB-SubCell"/>
</dbReference>
<gene>
    <name evidence="4" type="ORF">ERUC_LOCUS16075</name>
</gene>
<dbReference type="SUPFAM" id="SSF103506">
    <property type="entry name" value="Mitochondrial carrier"/>
    <property type="match status" value="1"/>
</dbReference>
<organism evidence="4 5">
    <name type="scientific">Eruca vesicaria subsp. sativa</name>
    <name type="common">Garden rocket</name>
    <name type="synonym">Eruca sativa</name>
    <dbReference type="NCBI Taxonomy" id="29727"/>
    <lineage>
        <taxon>Eukaryota</taxon>
        <taxon>Viridiplantae</taxon>
        <taxon>Streptophyta</taxon>
        <taxon>Embryophyta</taxon>
        <taxon>Tracheophyta</taxon>
        <taxon>Spermatophyta</taxon>
        <taxon>Magnoliopsida</taxon>
        <taxon>eudicotyledons</taxon>
        <taxon>Gunneridae</taxon>
        <taxon>Pentapetalae</taxon>
        <taxon>rosids</taxon>
        <taxon>malvids</taxon>
        <taxon>Brassicales</taxon>
        <taxon>Brassicaceae</taxon>
        <taxon>Brassiceae</taxon>
        <taxon>Eruca</taxon>
    </lineage>
</organism>
<evidence type="ECO:0000313" key="5">
    <source>
        <dbReference type="Proteomes" id="UP001642260"/>
    </source>
</evidence>
<evidence type="ECO:0000256" key="2">
    <source>
        <dbReference type="ARBA" id="ARBA00022692"/>
    </source>
</evidence>
<dbReference type="EMBL" id="CAKOAT010151376">
    <property type="protein sequence ID" value="CAH8343366.1"/>
    <property type="molecule type" value="Genomic_DNA"/>
</dbReference>
<evidence type="ECO:0000256" key="3">
    <source>
        <dbReference type="ARBA" id="ARBA00023136"/>
    </source>
</evidence>
<dbReference type="InterPro" id="IPR023395">
    <property type="entry name" value="MCP_dom_sf"/>
</dbReference>
<evidence type="ECO:0000313" key="4">
    <source>
        <dbReference type="EMBL" id="CAH8343366.1"/>
    </source>
</evidence>
<accession>A0ABC8JW20</accession>
<comment type="subcellular location">
    <subcellularLocation>
        <location evidence="1">Membrane</location>
    </subcellularLocation>
</comment>
<comment type="caution">
    <text evidence="4">The sequence shown here is derived from an EMBL/GenBank/DDBJ whole genome shotgun (WGS) entry which is preliminary data.</text>
</comment>